<dbReference type="InterPro" id="IPR009003">
    <property type="entry name" value="Peptidase_S1_PA"/>
</dbReference>
<dbReference type="InterPro" id="IPR043504">
    <property type="entry name" value="Peptidase_S1_PA_chymotrypsin"/>
</dbReference>
<dbReference type="Gene3D" id="2.40.10.10">
    <property type="entry name" value="Trypsin-like serine proteases"/>
    <property type="match status" value="1"/>
</dbReference>
<comment type="caution">
    <text evidence="2">The sequence shown here is derived from an EMBL/GenBank/DDBJ whole genome shotgun (WGS) entry which is preliminary data.</text>
</comment>
<organism evidence="2 3">
    <name type="scientific">Paenibacillus woosongensis</name>
    <dbReference type="NCBI Taxonomy" id="307580"/>
    <lineage>
        <taxon>Bacteria</taxon>
        <taxon>Bacillati</taxon>
        <taxon>Bacillota</taxon>
        <taxon>Bacilli</taxon>
        <taxon>Bacillales</taxon>
        <taxon>Paenibacillaceae</taxon>
        <taxon>Paenibacillus</taxon>
    </lineage>
</organism>
<accession>A0A7X2Z186</accession>
<dbReference type="GO" id="GO:0008236">
    <property type="term" value="F:serine-type peptidase activity"/>
    <property type="evidence" value="ECO:0007669"/>
    <property type="project" value="UniProtKB-KW"/>
</dbReference>
<reference evidence="2 3" key="1">
    <citation type="submission" date="2019-11" db="EMBL/GenBank/DDBJ databases">
        <title>Draft genome sequences of five Paenibacillus species of dairy origin.</title>
        <authorList>
            <person name="Olajide A.M."/>
            <person name="Chen S."/>
            <person name="Lapointe G."/>
        </authorList>
    </citation>
    <scope>NUCLEOTIDE SEQUENCE [LARGE SCALE GENOMIC DNA]</scope>
    <source>
        <strain evidence="2 3">12CR55</strain>
    </source>
</reference>
<keyword evidence="1" id="KW-0720">Serine protease</keyword>
<dbReference type="Proteomes" id="UP000447876">
    <property type="component" value="Unassembled WGS sequence"/>
</dbReference>
<evidence type="ECO:0000313" key="2">
    <source>
        <dbReference type="EMBL" id="MUG45736.1"/>
    </source>
</evidence>
<keyword evidence="1" id="KW-0645">Protease</keyword>
<dbReference type="AlphaFoldDB" id="A0A7X2Z186"/>
<protein>
    <recommendedName>
        <fullName evidence="4">Serine protease</fullName>
    </recommendedName>
</protein>
<dbReference type="EMBL" id="WNZW01000003">
    <property type="protein sequence ID" value="MUG45736.1"/>
    <property type="molecule type" value="Genomic_DNA"/>
</dbReference>
<dbReference type="SUPFAM" id="SSF50494">
    <property type="entry name" value="Trypsin-like serine proteases"/>
    <property type="match status" value="1"/>
</dbReference>
<evidence type="ECO:0000256" key="1">
    <source>
        <dbReference type="ARBA" id="ARBA00022825"/>
    </source>
</evidence>
<sequence>MASFRKAYQIKQRLSANILKRHGVHGIGVGLSDPRRPGKGAAIILYANALAATAKSNQKASSKRKPINCAKLQTKLGVPVRIVRSAGFHKHSSSESIRFRRRIRPVIAGYSVGTPGASGTAGLIVTKRKCGQKRFLLSNNHVLVNENSNRCSKTLQPGGADGGTVRTDRIGELHRFVRLSKKKNNYLDAAMAKPLRPALLSPRYAVFGTVPGHLRSYRVGDRFKKVGRTTGIRTGRVESIHTDIRVGYGSYGNLGTITFKNQSVIRGNRPVSLSGDSGSVWLTRRGNLAAAVNYAGSADGFLSISYPIEWFMQVFGTRVATPSGHHRRKCHVLHRPGRRRLRNYAFTQPLPPMLLRAIRPITAEHCPPKCRRSR</sequence>
<proteinExistence type="predicted"/>
<name>A0A7X2Z186_9BACL</name>
<evidence type="ECO:0000313" key="3">
    <source>
        <dbReference type="Proteomes" id="UP000447876"/>
    </source>
</evidence>
<evidence type="ECO:0008006" key="4">
    <source>
        <dbReference type="Google" id="ProtNLM"/>
    </source>
</evidence>
<keyword evidence="1" id="KW-0378">Hydrolase</keyword>
<dbReference type="OrthoDB" id="104542at2"/>
<dbReference type="RefSeq" id="WP_155611129.1">
    <property type="nucleotide sequence ID" value="NZ_WNZW01000003.1"/>
</dbReference>
<gene>
    <name evidence="2" type="ORF">GNP95_12115</name>
</gene>